<evidence type="ECO:0000256" key="9">
    <source>
        <dbReference type="ARBA" id="ARBA00023306"/>
    </source>
</evidence>
<keyword evidence="6 10" id="KW-0812">Transmembrane</keyword>
<dbReference type="InterPro" id="IPR014168">
    <property type="entry name" value="Tol-Pal_TolR"/>
</dbReference>
<dbReference type="Proteomes" id="UP000029443">
    <property type="component" value="Unassembled WGS sequence"/>
</dbReference>
<evidence type="ECO:0000256" key="5">
    <source>
        <dbReference type="ARBA" id="ARBA00022618"/>
    </source>
</evidence>
<evidence type="ECO:0000256" key="1">
    <source>
        <dbReference type="ARBA" id="ARBA00004162"/>
    </source>
</evidence>
<keyword evidence="3 10" id="KW-1003">Cell membrane</keyword>
<dbReference type="PANTHER" id="PTHR30558:SF7">
    <property type="entry name" value="TOL-PAL SYSTEM PROTEIN TOLR"/>
    <property type="match status" value="1"/>
</dbReference>
<evidence type="ECO:0000256" key="6">
    <source>
        <dbReference type="ARBA" id="ARBA00022692"/>
    </source>
</evidence>
<dbReference type="RefSeq" id="WP_035248838.1">
    <property type="nucleotide sequence ID" value="NZ_ARXU01000010.1"/>
</dbReference>
<comment type="subcellular location">
    <subcellularLocation>
        <location evidence="10">Cell inner membrane</location>
        <topology evidence="10">Single-pass membrane protein</topology>
    </subcellularLocation>
    <subcellularLocation>
        <location evidence="1">Cell membrane</location>
        <topology evidence="1">Single-pass membrane protein</topology>
    </subcellularLocation>
</comment>
<keyword evidence="4 10" id="KW-0997">Cell inner membrane</keyword>
<proteinExistence type="inferred from homology"/>
<evidence type="ECO:0000256" key="7">
    <source>
        <dbReference type="ARBA" id="ARBA00022989"/>
    </source>
</evidence>
<name>A0ABR4WAP7_9GAMM</name>
<protein>
    <recommendedName>
        <fullName evidence="10">Tol-Pal system protein TolR</fullName>
    </recommendedName>
</protein>
<dbReference type="EMBL" id="ARXU01000010">
    <property type="protein sequence ID" value="KGD60474.1"/>
    <property type="molecule type" value="Genomic_DNA"/>
</dbReference>
<comment type="caution">
    <text evidence="11">The sequence shown here is derived from an EMBL/GenBank/DDBJ whole genome shotgun (WGS) entry which is preliminary data.</text>
</comment>
<comment type="function">
    <text evidence="10">Part of the Tol-Pal system, which plays a role in outer membrane invagination during cell division and is important for maintaining outer membrane integrity.</text>
</comment>
<keyword evidence="7 10" id="KW-1133">Transmembrane helix</keyword>
<dbReference type="InterPro" id="IPR003400">
    <property type="entry name" value="ExbD"/>
</dbReference>
<gene>
    <name evidence="10" type="primary">tolR</name>
    <name evidence="11" type="ORF">T9A_02430</name>
</gene>
<evidence type="ECO:0000256" key="3">
    <source>
        <dbReference type="ARBA" id="ARBA00022475"/>
    </source>
</evidence>
<keyword evidence="5 10" id="KW-0132">Cell division</keyword>
<keyword evidence="8 10" id="KW-0472">Membrane</keyword>
<comment type="subunit">
    <text evidence="10">The Tol-Pal system is composed of five core proteins: the inner membrane proteins TolA, TolQ and TolR, the periplasmic protein TolB and the outer membrane protein Pal. They form a network linking the inner and outer membranes and the peptidoglycan layer.</text>
</comment>
<keyword evidence="12" id="KW-1185">Reference proteome</keyword>
<comment type="similarity">
    <text evidence="2 10">Belongs to the ExbD/TolR family.</text>
</comment>
<dbReference type="Pfam" id="PF02472">
    <property type="entry name" value="ExbD"/>
    <property type="match status" value="1"/>
</dbReference>
<dbReference type="Gene3D" id="3.30.420.270">
    <property type="match status" value="1"/>
</dbReference>
<evidence type="ECO:0000256" key="10">
    <source>
        <dbReference type="HAMAP-Rule" id="MF_02203"/>
    </source>
</evidence>
<feature type="transmembrane region" description="Helical" evidence="10">
    <location>
        <begin position="21"/>
        <end position="39"/>
    </location>
</feature>
<evidence type="ECO:0000256" key="4">
    <source>
        <dbReference type="ARBA" id="ARBA00022519"/>
    </source>
</evidence>
<accession>A0ABR4WAP7</accession>
<evidence type="ECO:0000256" key="2">
    <source>
        <dbReference type="ARBA" id="ARBA00005811"/>
    </source>
</evidence>
<keyword evidence="9 10" id="KW-0131">Cell cycle</keyword>
<dbReference type="NCBIfam" id="TIGR02801">
    <property type="entry name" value="tolR"/>
    <property type="match status" value="1"/>
</dbReference>
<evidence type="ECO:0000313" key="12">
    <source>
        <dbReference type="Proteomes" id="UP000029443"/>
    </source>
</evidence>
<reference evidence="11 12" key="1">
    <citation type="submission" date="2012-09" db="EMBL/GenBank/DDBJ databases">
        <title>Genome Sequence of alkane-degrading Bacterium Alcanivorax jadensis T9.</title>
        <authorList>
            <person name="Lai Q."/>
            <person name="Shao Z."/>
        </authorList>
    </citation>
    <scope>NUCLEOTIDE SEQUENCE [LARGE SCALE GENOMIC DNA]</scope>
    <source>
        <strain evidence="11 12">T9</strain>
    </source>
</reference>
<sequence length="145" mass="15643">MSGVKIRVPRKLVAEMNVVPYIDVMLVLLVIFMATAPMMTQGINVDLPDSNSEPIDTNKDEPVIISVTADGSYYIDVGSDSRKSASLETVQGHALRIHKQKPSTLFLVEGDSQVAYAKVVQLMGALQEAGITQLGLVTEPQGSNE</sequence>
<dbReference type="PANTHER" id="PTHR30558">
    <property type="entry name" value="EXBD MEMBRANE COMPONENT OF PMF-DRIVEN MACROMOLECULE IMPORT SYSTEM"/>
    <property type="match status" value="1"/>
</dbReference>
<evidence type="ECO:0000313" key="11">
    <source>
        <dbReference type="EMBL" id="KGD60474.1"/>
    </source>
</evidence>
<evidence type="ECO:0000256" key="8">
    <source>
        <dbReference type="ARBA" id="ARBA00023136"/>
    </source>
</evidence>
<dbReference type="HAMAP" id="MF_02203">
    <property type="entry name" value="TolR"/>
    <property type="match status" value="1"/>
</dbReference>
<organism evidence="11 12">
    <name type="scientific">Alcanivorax jadensis T9</name>
    <dbReference type="NCBI Taxonomy" id="1177181"/>
    <lineage>
        <taxon>Bacteria</taxon>
        <taxon>Pseudomonadati</taxon>
        <taxon>Pseudomonadota</taxon>
        <taxon>Gammaproteobacteria</taxon>
        <taxon>Oceanospirillales</taxon>
        <taxon>Alcanivoracaceae</taxon>
        <taxon>Alcanivorax</taxon>
    </lineage>
</organism>